<dbReference type="EMBL" id="KZ819602">
    <property type="protein sequence ID" value="PWN38415.1"/>
    <property type="molecule type" value="Genomic_DNA"/>
</dbReference>
<feature type="compositionally biased region" description="Polar residues" evidence="1">
    <location>
        <begin position="483"/>
        <end position="492"/>
    </location>
</feature>
<sequence>MAVALAAAHKVAARSLRNNETARKQDIKSGSIKHENEEKSLKDVEIGSNHIPNQADQISQSISSTSKSDGQKRSTRSSTSAATVADSTNENTEPEVKKEQSASIRPEQKIEDQHTLSTNDEQTKQPQSSPPPRRRESTRTRKPSSRLLPSPSPPPQRSSGTKKTSVPLTNAPSSDRISVLASGLPAIGDSSTDSVMSELVSGPGKRKRRPSTMTRPPSTITKGEDVEDDAITLPVSKSKGRTSTKSTSPEEKEVERISNVSQKPKSIQKKTKGEPGHIQKIKLSRPSTSTISESDTMEASQLLPADTTTQDDAYDSDGGFQSIPIASNSKMSRKSISKAPAEMTVDLMRSFSAASAAGSEPPPLISRRGGLKGSITLHRQSSKPSSYGHHQTQPNSHKWSWDRAGVNVPYLRFKLDNLPSKVEDEESSAAEEEDDFHVAMLNNDNFDAMSDADEDEPRATTASTKSSPRAFKSHDSSDIDDTPATTPQSPRSTCDGHERRCSQDRTIARTSQEVEEPKGRSRTVTRDAVFAHALEPSANRPHTHAGALTLSLPYDEMTNPNDDDSGAKEALLVTESVIKAEDVDAHPSHDEADVGGVASELLGPAGSLDVQRQMLSSPNPSSAFVSPLMSNVQLVKSEPTPLALPPSYADGARNEKSKLSKSTRFDSASSSDIEEDDDDGENGYSQIPMAFGPPESVCLSELDRAWEQGEYLLRARKLANTSFEIADEDVRGPIKDTSSGKRTSDMQDEEDQVEDESQRKKTRTPVKQTKGVSKASPTTNTRSTRRNTRRSSGVRS</sequence>
<feature type="compositionally biased region" description="Acidic residues" evidence="1">
    <location>
        <begin position="423"/>
        <end position="435"/>
    </location>
</feature>
<feature type="compositionally biased region" description="Polar residues" evidence="1">
    <location>
        <begin position="285"/>
        <end position="299"/>
    </location>
</feature>
<feature type="region of interest" description="Disordered" evidence="1">
    <location>
        <begin position="1"/>
        <end position="338"/>
    </location>
</feature>
<reference evidence="2 3" key="1">
    <citation type="journal article" date="2018" name="Mol. Biol. Evol.">
        <title>Broad Genomic Sampling Reveals a Smut Pathogenic Ancestry of the Fungal Clade Ustilaginomycotina.</title>
        <authorList>
            <person name="Kijpornyongpan T."/>
            <person name="Mondo S.J."/>
            <person name="Barry K."/>
            <person name="Sandor L."/>
            <person name="Lee J."/>
            <person name="Lipzen A."/>
            <person name="Pangilinan J."/>
            <person name="LaButti K."/>
            <person name="Hainaut M."/>
            <person name="Henrissat B."/>
            <person name="Grigoriev I.V."/>
            <person name="Spatafora J.W."/>
            <person name="Aime M.C."/>
        </authorList>
    </citation>
    <scope>NUCLEOTIDE SEQUENCE [LARGE SCALE GENOMIC DNA]</scope>
    <source>
        <strain evidence="2 3">MCA 3882</strain>
    </source>
</reference>
<accession>A0A316VSD3</accession>
<proteinExistence type="predicted"/>
<name>A0A316VSD3_9BASI</name>
<keyword evidence="3" id="KW-1185">Reference proteome</keyword>
<feature type="compositionally biased region" description="Low complexity" evidence="1">
    <location>
        <begin position="1"/>
        <end position="10"/>
    </location>
</feature>
<dbReference type="GeneID" id="37022538"/>
<feature type="compositionally biased region" description="Polar residues" evidence="1">
    <location>
        <begin position="161"/>
        <end position="176"/>
    </location>
</feature>
<dbReference type="OrthoDB" id="3367010at2759"/>
<dbReference type="RefSeq" id="XP_025358717.1">
    <property type="nucleotide sequence ID" value="XM_025500757.1"/>
</dbReference>
<feature type="region of interest" description="Disordered" evidence="1">
    <location>
        <begin position="640"/>
        <end position="695"/>
    </location>
</feature>
<dbReference type="Proteomes" id="UP000245771">
    <property type="component" value="Unassembled WGS sequence"/>
</dbReference>
<dbReference type="InParanoid" id="A0A316VSD3"/>
<feature type="compositionally biased region" description="Basic and acidic residues" evidence="1">
    <location>
        <begin position="581"/>
        <end position="592"/>
    </location>
</feature>
<feature type="compositionally biased region" description="Basic and acidic residues" evidence="1">
    <location>
        <begin position="494"/>
        <end position="507"/>
    </location>
</feature>
<protein>
    <submittedName>
        <fullName evidence="2">Uncharacterized protein</fullName>
    </submittedName>
</protein>
<feature type="compositionally biased region" description="Basic and acidic residues" evidence="1">
    <location>
        <begin position="728"/>
        <end position="745"/>
    </location>
</feature>
<organism evidence="2 3">
    <name type="scientific">Meira miltonrushii</name>
    <dbReference type="NCBI Taxonomy" id="1280837"/>
    <lineage>
        <taxon>Eukaryota</taxon>
        <taxon>Fungi</taxon>
        <taxon>Dikarya</taxon>
        <taxon>Basidiomycota</taxon>
        <taxon>Ustilaginomycotina</taxon>
        <taxon>Exobasidiomycetes</taxon>
        <taxon>Exobasidiales</taxon>
        <taxon>Brachybasidiaceae</taxon>
        <taxon>Meira</taxon>
    </lineage>
</organism>
<feature type="compositionally biased region" description="Low complexity" evidence="1">
    <location>
        <begin position="57"/>
        <end position="68"/>
    </location>
</feature>
<feature type="region of interest" description="Disordered" evidence="1">
    <location>
        <begin position="354"/>
        <end position="400"/>
    </location>
</feature>
<feature type="compositionally biased region" description="Acidic residues" evidence="1">
    <location>
        <begin position="672"/>
        <end position="681"/>
    </location>
</feature>
<feature type="compositionally biased region" description="Acidic residues" evidence="1">
    <location>
        <begin position="746"/>
        <end position="755"/>
    </location>
</feature>
<feature type="region of interest" description="Disordered" evidence="1">
    <location>
        <begin position="422"/>
        <end position="527"/>
    </location>
</feature>
<evidence type="ECO:0000313" key="2">
    <source>
        <dbReference type="EMBL" id="PWN38415.1"/>
    </source>
</evidence>
<feature type="region of interest" description="Disordered" evidence="1">
    <location>
        <begin position="581"/>
        <end position="601"/>
    </location>
</feature>
<feature type="compositionally biased region" description="Low complexity" evidence="1">
    <location>
        <begin position="76"/>
        <end position="88"/>
    </location>
</feature>
<dbReference type="AlphaFoldDB" id="A0A316VSD3"/>
<feature type="compositionally biased region" description="Basic and acidic residues" evidence="1">
    <location>
        <begin position="20"/>
        <end position="45"/>
    </location>
</feature>
<evidence type="ECO:0000313" key="3">
    <source>
        <dbReference type="Proteomes" id="UP000245771"/>
    </source>
</evidence>
<feature type="compositionally biased region" description="Basic and acidic residues" evidence="1">
    <location>
        <begin position="94"/>
        <end position="114"/>
    </location>
</feature>
<feature type="compositionally biased region" description="Polar residues" evidence="1">
    <location>
        <begin position="211"/>
        <end position="221"/>
    </location>
</feature>
<gene>
    <name evidence="2" type="ORF">FA14DRAFT_177690</name>
</gene>
<feature type="compositionally biased region" description="Polar residues" evidence="1">
    <location>
        <begin position="765"/>
        <end position="777"/>
    </location>
</feature>
<feature type="compositionally biased region" description="Polar residues" evidence="1">
    <location>
        <begin position="377"/>
        <end position="398"/>
    </location>
</feature>
<evidence type="ECO:0000256" key="1">
    <source>
        <dbReference type="SAM" id="MobiDB-lite"/>
    </source>
</evidence>
<feature type="region of interest" description="Disordered" evidence="1">
    <location>
        <begin position="722"/>
        <end position="796"/>
    </location>
</feature>